<keyword evidence="3" id="KW-1185">Reference proteome</keyword>
<reference evidence="2 3" key="1">
    <citation type="submission" date="2019-02" db="EMBL/GenBank/DDBJ databases">
        <title>Genomic Encyclopedia of Archaeal and Bacterial Type Strains, Phase II (KMG-II): from individual species to whole genera.</title>
        <authorList>
            <person name="Goeker M."/>
        </authorList>
    </citation>
    <scope>NUCLEOTIDE SEQUENCE [LARGE SCALE GENOMIC DNA]</scope>
    <source>
        <strain evidence="2 3">DSM 21411</strain>
    </source>
</reference>
<dbReference type="RefSeq" id="WP_130274257.1">
    <property type="nucleotide sequence ID" value="NZ_SGXG01000001.1"/>
</dbReference>
<name>A0A4Q7P5B3_9BACT</name>
<comment type="caution">
    <text evidence="2">The sequence shown here is derived from an EMBL/GenBank/DDBJ whole genome shotgun (WGS) entry which is preliminary data.</text>
</comment>
<dbReference type="InterPro" id="IPR021796">
    <property type="entry name" value="Tll0287-like_dom"/>
</dbReference>
<gene>
    <name evidence="2" type="ORF">BC751_0620</name>
</gene>
<feature type="domain" description="Tll0287-like" evidence="1">
    <location>
        <begin position="65"/>
        <end position="209"/>
    </location>
</feature>
<dbReference type="AlphaFoldDB" id="A0A4Q7P5B3"/>
<evidence type="ECO:0000313" key="3">
    <source>
        <dbReference type="Proteomes" id="UP000292209"/>
    </source>
</evidence>
<dbReference type="Pfam" id="PF11845">
    <property type="entry name" value="Tll0287-like"/>
    <property type="match status" value="1"/>
</dbReference>
<evidence type="ECO:0000259" key="1">
    <source>
        <dbReference type="Pfam" id="PF11845"/>
    </source>
</evidence>
<accession>A0A4Q7P5B3</accession>
<dbReference type="EMBL" id="SGXG01000001">
    <property type="protein sequence ID" value="RZS95105.1"/>
    <property type="molecule type" value="Genomic_DNA"/>
</dbReference>
<dbReference type="OrthoDB" id="1494333at2"/>
<proteinExistence type="predicted"/>
<protein>
    <submittedName>
        <fullName evidence="2">Uncharacterized protein DUF3365</fullName>
    </submittedName>
</protein>
<dbReference type="PROSITE" id="PS51257">
    <property type="entry name" value="PROKAR_LIPOPROTEIN"/>
    <property type="match status" value="1"/>
</dbReference>
<organism evidence="2 3">
    <name type="scientific">Cecembia calidifontis</name>
    <dbReference type="NCBI Taxonomy" id="1187080"/>
    <lineage>
        <taxon>Bacteria</taxon>
        <taxon>Pseudomonadati</taxon>
        <taxon>Bacteroidota</taxon>
        <taxon>Cytophagia</taxon>
        <taxon>Cytophagales</taxon>
        <taxon>Cyclobacteriaceae</taxon>
        <taxon>Cecembia</taxon>
    </lineage>
</organism>
<sequence>MRKKIVIILSAFVFVACGTNERVSREVFEEVNKSMEIKKVNEADLIREALKWGNEISQEAQEQLIAALQNAIAEKGVPGAIEFCNEQAFPILEEVSKKYNVSIRRASNDFRNPKDKPLDYEEMILDAFEYNLENELQVEPNIQKLEGGEVLHYAKVIQIPGALCLNCHGNPETEISTETKEKLKKLYPDDRATGHKIGDLRGIWSIKMPKKEVVKRM</sequence>
<dbReference type="Proteomes" id="UP000292209">
    <property type="component" value="Unassembled WGS sequence"/>
</dbReference>
<evidence type="ECO:0000313" key="2">
    <source>
        <dbReference type="EMBL" id="RZS95105.1"/>
    </source>
</evidence>